<sequence>MTILTKQFHLDENLVPIDSPAKIHIAGHALSCAIFQLSASLNEEVGEIDFEHPAPKIALLFCGPELCKQCLISTGSFETINLLQQCIGIPKRSALSASSLDNRY</sequence>
<name>A0ABY0FC74_9NEIS</name>
<dbReference type="EMBL" id="REGR01000007">
    <property type="protein sequence ID" value="RXZ43703.1"/>
    <property type="molecule type" value="Genomic_DNA"/>
</dbReference>
<proteinExistence type="predicted"/>
<dbReference type="Proteomes" id="UP000290682">
    <property type="component" value="Unassembled WGS sequence"/>
</dbReference>
<organism evidence="1 2">
    <name type="scientific">Crenobacter cavernae</name>
    <dbReference type="NCBI Taxonomy" id="2290923"/>
    <lineage>
        <taxon>Bacteria</taxon>
        <taxon>Pseudomonadati</taxon>
        <taxon>Pseudomonadota</taxon>
        <taxon>Betaproteobacteria</taxon>
        <taxon>Neisseriales</taxon>
        <taxon>Neisseriaceae</taxon>
        <taxon>Crenobacter</taxon>
    </lineage>
</organism>
<gene>
    <name evidence="1" type="ORF">EBB06_08830</name>
</gene>
<evidence type="ECO:0000313" key="1">
    <source>
        <dbReference type="EMBL" id="RXZ43703.1"/>
    </source>
</evidence>
<accession>A0ABY0FC74</accession>
<keyword evidence="2" id="KW-1185">Reference proteome</keyword>
<reference evidence="1 2" key="1">
    <citation type="submission" date="2018-10" db="EMBL/GenBank/DDBJ databases">
        <title>Draft genome of Fastidiocella sp. strain 375T, a bacterium isolated from a karstic cave dripping water.</title>
        <authorList>
            <person name="Coelho C."/>
            <person name="Verissimo A."/>
            <person name="Tiago I."/>
        </authorList>
    </citation>
    <scope>NUCLEOTIDE SEQUENCE [LARGE SCALE GENOMIC DNA]</scope>
    <source>
        <strain evidence="1 2">CAVE-375</strain>
    </source>
</reference>
<evidence type="ECO:0000313" key="2">
    <source>
        <dbReference type="Proteomes" id="UP000290682"/>
    </source>
</evidence>
<comment type="caution">
    <text evidence="1">The sequence shown here is derived from an EMBL/GenBank/DDBJ whole genome shotgun (WGS) entry which is preliminary data.</text>
</comment>
<protein>
    <submittedName>
        <fullName evidence="1">Uncharacterized protein</fullName>
    </submittedName>
</protein>